<dbReference type="SUPFAM" id="SSF103473">
    <property type="entry name" value="MFS general substrate transporter"/>
    <property type="match status" value="1"/>
</dbReference>
<evidence type="ECO:0000259" key="6">
    <source>
        <dbReference type="PROSITE" id="PS50850"/>
    </source>
</evidence>
<proteinExistence type="predicted"/>
<keyword evidence="2 5" id="KW-0812">Transmembrane</keyword>
<gene>
    <name evidence="7" type="ORF">Q605_AUC00914G0001</name>
</gene>
<dbReference type="PANTHER" id="PTHR23528:SF1">
    <property type="entry name" value="MAJOR FACILITATOR SUPERFAMILY (MFS) PROFILE DOMAIN-CONTAINING PROTEIN"/>
    <property type="match status" value="1"/>
</dbReference>
<dbReference type="InterPro" id="IPR005829">
    <property type="entry name" value="Sugar_transporter_CS"/>
</dbReference>
<dbReference type="Gene3D" id="1.20.1250.20">
    <property type="entry name" value="MFS general substrate transporter like domains"/>
    <property type="match status" value="1"/>
</dbReference>
<dbReference type="InterPro" id="IPR020846">
    <property type="entry name" value="MFS_dom"/>
</dbReference>
<dbReference type="PROSITE" id="PS50850">
    <property type="entry name" value="MFS"/>
    <property type="match status" value="1"/>
</dbReference>
<dbReference type="PROSITE" id="PS00216">
    <property type="entry name" value="SUGAR_TRANSPORT_1"/>
    <property type="match status" value="1"/>
</dbReference>
<evidence type="ECO:0000256" key="5">
    <source>
        <dbReference type="SAM" id="Phobius"/>
    </source>
</evidence>
<accession>W1VAC3</accession>
<reference evidence="7 8" key="1">
    <citation type="submission" date="2013-12" db="EMBL/GenBank/DDBJ databases">
        <title>A Varibaculum cambriense genome reconstructed from a premature infant gut community with otherwise low bacterial novelty that shifts toward anaerobic metabolism during the third week of life.</title>
        <authorList>
            <person name="Brown C.T."/>
            <person name="Sharon I."/>
            <person name="Thomas B.C."/>
            <person name="Castelle C.J."/>
            <person name="Morowitz M.J."/>
            <person name="Banfield J.F."/>
        </authorList>
    </citation>
    <scope>NUCLEOTIDE SEQUENCE [LARGE SCALE GENOMIC DNA]</scope>
    <source>
        <strain evidence="8">DORA_12</strain>
    </source>
</reference>
<feature type="transmembrane region" description="Helical" evidence="5">
    <location>
        <begin position="16"/>
        <end position="34"/>
    </location>
</feature>
<evidence type="ECO:0000313" key="7">
    <source>
        <dbReference type="EMBL" id="ETJ02922.1"/>
    </source>
</evidence>
<feature type="transmembrane region" description="Helical" evidence="5">
    <location>
        <begin position="40"/>
        <end position="66"/>
    </location>
</feature>
<keyword evidence="3 5" id="KW-1133">Transmembrane helix</keyword>
<keyword evidence="4 5" id="KW-0472">Membrane</keyword>
<dbReference type="EMBL" id="AZLV01000914">
    <property type="protein sequence ID" value="ETJ02922.1"/>
    <property type="molecule type" value="Genomic_DNA"/>
</dbReference>
<evidence type="ECO:0000256" key="4">
    <source>
        <dbReference type="ARBA" id="ARBA00023136"/>
    </source>
</evidence>
<dbReference type="GO" id="GO:0005886">
    <property type="term" value="C:plasma membrane"/>
    <property type="evidence" value="ECO:0007669"/>
    <property type="project" value="UniProtKB-SubCell"/>
</dbReference>
<comment type="subcellular location">
    <subcellularLocation>
        <location evidence="1">Cell membrane</location>
        <topology evidence="1">Multi-pass membrane protein</topology>
    </subcellularLocation>
</comment>
<evidence type="ECO:0000256" key="1">
    <source>
        <dbReference type="ARBA" id="ARBA00004651"/>
    </source>
</evidence>
<evidence type="ECO:0000256" key="3">
    <source>
        <dbReference type="ARBA" id="ARBA00022989"/>
    </source>
</evidence>
<sequence length="129" mass="13003">MIGGVWSDKVGRRKPFVIAASIVTGLASLDLALTQNWVGAVVGAVILGIGFGAFTSVDFALVTQVLPSSGDAARDLGIINIASAGAQVLAPVLAAPVVTHLGGYTTLYVMAAVVCLLGAACVLRIRNVA</sequence>
<dbReference type="PATRIC" id="fig|1403939.3.peg.1419"/>
<dbReference type="PANTHER" id="PTHR23528">
    <property type="match status" value="1"/>
</dbReference>
<dbReference type="InterPro" id="IPR036259">
    <property type="entry name" value="MFS_trans_sf"/>
</dbReference>
<comment type="caution">
    <text evidence="7">The sequence shown here is derived from an EMBL/GenBank/DDBJ whole genome shotgun (WGS) entry which is preliminary data.</text>
</comment>
<organism evidence="7 8">
    <name type="scientific">Actinomyces urogenitalis DORA_12</name>
    <dbReference type="NCBI Taxonomy" id="1403939"/>
    <lineage>
        <taxon>Bacteria</taxon>
        <taxon>Bacillati</taxon>
        <taxon>Actinomycetota</taxon>
        <taxon>Actinomycetes</taxon>
        <taxon>Actinomycetales</taxon>
        <taxon>Actinomycetaceae</taxon>
        <taxon>Actinomyces</taxon>
    </lineage>
</organism>
<feature type="transmembrane region" description="Helical" evidence="5">
    <location>
        <begin position="104"/>
        <end position="125"/>
    </location>
</feature>
<protein>
    <submittedName>
        <fullName evidence="7">Major facilitator transporter</fullName>
    </submittedName>
</protein>
<dbReference type="AlphaFoldDB" id="W1VAC3"/>
<dbReference type="Pfam" id="PF07690">
    <property type="entry name" value="MFS_1"/>
    <property type="match status" value="1"/>
</dbReference>
<dbReference type="Proteomes" id="UP000018852">
    <property type="component" value="Unassembled WGS sequence"/>
</dbReference>
<evidence type="ECO:0000313" key="8">
    <source>
        <dbReference type="Proteomes" id="UP000018852"/>
    </source>
</evidence>
<evidence type="ECO:0000256" key="2">
    <source>
        <dbReference type="ARBA" id="ARBA00022692"/>
    </source>
</evidence>
<name>W1VAC3_9ACTO</name>
<dbReference type="GO" id="GO:0022857">
    <property type="term" value="F:transmembrane transporter activity"/>
    <property type="evidence" value="ECO:0007669"/>
    <property type="project" value="InterPro"/>
</dbReference>
<feature type="domain" description="Major facilitator superfamily (MFS) profile" evidence="6">
    <location>
        <begin position="1"/>
        <end position="129"/>
    </location>
</feature>
<dbReference type="InterPro" id="IPR011701">
    <property type="entry name" value="MFS"/>
</dbReference>